<keyword evidence="2" id="KW-1133">Transmembrane helix</keyword>
<accession>A0A4P9XUF9</accession>
<feature type="transmembrane region" description="Helical" evidence="2">
    <location>
        <begin position="225"/>
        <end position="249"/>
    </location>
</feature>
<keyword evidence="4" id="KW-1185">Reference proteome</keyword>
<keyword evidence="2" id="KW-0812">Transmembrane</keyword>
<dbReference type="Proteomes" id="UP000271241">
    <property type="component" value="Unassembled WGS sequence"/>
</dbReference>
<sequence>MPTANYLQFKQPEYDRTGMVYVPRFSNGCQIEKPPAANISRTVTAIGRRVDWTITLVVDSAVWQAGCESYKQIAQSIFDKRGQLQEMGWMPLGALVIASPREDEILAGPTDAFCRPGQADEPCSQPPMAVSSAVENNLVKAGAVPLSFITMQEGRAAHSWLRARNESDVLLATATHEAGVWNGIYLSGLYEAKTWAVTVLMIAFTIYAFYRMLRLLLSDMAFWCLRTVIVMMVSVCHIPFTVYYLYALLSRHETISVAFGEMLAWTGFSLCIYYWRRTGKFSFTPAMYTFDGLLVLNLLLIYVSQIWQMAAPTSWGEQALPLVALQQALFCAVAVLYIVLAFLLSKKPLETVTEETANKLRRRAACCIWLIILYGVYTIVAYYMASDALYQPRTLLSLGIVRDALLVLLHWTILVHLNVPYYAMKTESVKAQDMNQHDAYSRSSYCYSEDNAEWTEQSLRRASMEEQGNMDRRRMQDPSAGTDPWRDSVVNYFA</sequence>
<dbReference type="AlphaFoldDB" id="A0A4P9XUF9"/>
<feature type="transmembrane region" description="Helical" evidence="2">
    <location>
        <begin position="287"/>
        <end position="307"/>
    </location>
</feature>
<feature type="transmembrane region" description="Helical" evidence="2">
    <location>
        <begin position="319"/>
        <end position="344"/>
    </location>
</feature>
<reference evidence="4" key="1">
    <citation type="journal article" date="2018" name="Nat. Microbiol.">
        <title>Leveraging single-cell genomics to expand the fungal tree of life.</title>
        <authorList>
            <person name="Ahrendt S.R."/>
            <person name="Quandt C.A."/>
            <person name="Ciobanu D."/>
            <person name="Clum A."/>
            <person name="Salamov A."/>
            <person name="Andreopoulos B."/>
            <person name="Cheng J.F."/>
            <person name="Woyke T."/>
            <person name="Pelin A."/>
            <person name="Henrissat B."/>
            <person name="Reynolds N.K."/>
            <person name="Benny G.L."/>
            <person name="Smith M.E."/>
            <person name="James T.Y."/>
            <person name="Grigoriev I.V."/>
        </authorList>
    </citation>
    <scope>NUCLEOTIDE SEQUENCE [LARGE SCALE GENOMIC DNA]</scope>
    <source>
        <strain evidence="4">RSA 1356</strain>
    </source>
</reference>
<evidence type="ECO:0000313" key="3">
    <source>
        <dbReference type="EMBL" id="RKP09221.1"/>
    </source>
</evidence>
<feature type="transmembrane region" description="Helical" evidence="2">
    <location>
        <begin position="255"/>
        <end position="275"/>
    </location>
</feature>
<feature type="transmembrane region" description="Helical" evidence="2">
    <location>
        <begin position="195"/>
        <end position="213"/>
    </location>
</feature>
<evidence type="ECO:0000256" key="1">
    <source>
        <dbReference type="SAM" id="MobiDB-lite"/>
    </source>
</evidence>
<keyword evidence="2" id="KW-0472">Membrane</keyword>
<proteinExistence type="predicted"/>
<feature type="transmembrane region" description="Helical" evidence="2">
    <location>
        <begin position="404"/>
        <end position="424"/>
    </location>
</feature>
<feature type="region of interest" description="Disordered" evidence="1">
    <location>
        <begin position="463"/>
        <end position="486"/>
    </location>
</feature>
<protein>
    <submittedName>
        <fullName evidence="3">Uncharacterized protein</fullName>
    </submittedName>
</protein>
<gene>
    <name evidence="3" type="ORF">THASP1DRAFT_28993</name>
</gene>
<evidence type="ECO:0000256" key="2">
    <source>
        <dbReference type="SAM" id="Phobius"/>
    </source>
</evidence>
<dbReference type="EMBL" id="KZ992531">
    <property type="protein sequence ID" value="RKP09221.1"/>
    <property type="molecule type" value="Genomic_DNA"/>
</dbReference>
<name>A0A4P9XUF9_9FUNG</name>
<evidence type="ECO:0000313" key="4">
    <source>
        <dbReference type="Proteomes" id="UP000271241"/>
    </source>
</evidence>
<feature type="compositionally biased region" description="Basic and acidic residues" evidence="1">
    <location>
        <begin position="463"/>
        <end position="476"/>
    </location>
</feature>
<feature type="transmembrane region" description="Helical" evidence="2">
    <location>
        <begin position="364"/>
        <end position="384"/>
    </location>
</feature>
<organism evidence="3 4">
    <name type="scientific">Thamnocephalis sphaerospora</name>
    <dbReference type="NCBI Taxonomy" id="78915"/>
    <lineage>
        <taxon>Eukaryota</taxon>
        <taxon>Fungi</taxon>
        <taxon>Fungi incertae sedis</taxon>
        <taxon>Zoopagomycota</taxon>
        <taxon>Zoopagomycotina</taxon>
        <taxon>Zoopagomycetes</taxon>
        <taxon>Zoopagales</taxon>
        <taxon>Sigmoideomycetaceae</taxon>
        <taxon>Thamnocephalis</taxon>
    </lineage>
</organism>